<proteinExistence type="predicted"/>
<dbReference type="RefSeq" id="WP_088388358.1">
    <property type="nucleotide sequence ID" value="NZ_NIOF01000020.1"/>
</dbReference>
<evidence type="ECO:0000313" key="2">
    <source>
        <dbReference type="Proteomes" id="UP000197468"/>
    </source>
</evidence>
<accession>A0A246ITR5</accession>
<protein>
    <submittedName>
        <fullName evidence="1">Uncharacterized protein</fullName>
    </submittedName>
</protein>
<evidence type="ECO:0000313" key="1">
    <source>
        <dbReference type="EMBL" id="OWQ83605.1"/>
    </source>
</evidence>
<reference evidence="1 2" key="1">
    <citation type="journal article" date="2008" name="Int. J. Syst. Evol. Microbiol.">
        <title>Description of Roseateles aquatilis sp. nov. and Roseateles terrae sp. nov., in the class Betaproteobacteria, and emended description of the genus Roseateles.</title>
        <authorList>
            <person name="Gomila M."/>
            <person name="Bowien B."/>
            <person name="Falsen E."/>
            <person name="Moore E.R."/>
            <person name="Lalucat J."/>
        </authorList>
    </citation>
    <scope>NUCLEOTIDE SEQUENCE [LARGE SCALE GENOMIC DNA]</scope>
    <source>
        <strain evidence="1 2">CCUG 48205</strain>
    </source>
</reference>
<gene>
    <name evidence="1" type="ORF">CDN99_26100</name>
</gene>
<keyword evidence="2" id="KW-1185">Reference proteome</keyword>
<name>A0A246ITR5_9BURK</name>
<sequence length="250" mass="27504">MVAFTTQTRRFAEQLRDAGETDLSEFGFTLSALRLQIASLIMDCPPRSQEQACRAATRLLDKADHGDDINAANVSWLVSRPELRPFSRERAGRCPASERLAALAAWKWIDLADTIGSNALTPAQRIMVDAGLAVVTTLTFEAMVAVIGEFDDLSQDQRDKADKLLKQQASMRAHAGREQKIAPIKQRLVADAMALRGERTRRHAARLVLQRFAKATPGAAPSLPTLRTLEGWLGQAGWIPRDSSVCDAEK</sequence>
<dbReference type="Proteomes" id="UP000197468">
    <property type="component" value="Unassembled WGS sequence"/>
</dbReference>
<comment type="caution">
    <text evidence="1">The sequence shown here is derived from an EMBL/GenBank/DDBJ whole genome shotgun (WGS) entry which is preliminary data.</text>
</comment>
<dbReference type="AlphaFoldDB" id="A0A246ITR5"/>
<organism evidence="1 2">
    <name type="scientific">Roseateles aquatilis</name>
    <dbReference type="NCBI Taxonomy" id="431061"/>
    <lineage>
        <taxon>Bacteria</taxon>
        <taxon>Pseudomonadati</taxon>
        <taxon>Pseudomonadota</taxon>
        <taxon>Betaproteobacteria</taxon>
        <taxon>Burkholderiales</taxon>
        <taxon>Sphaerotilaceae</taxon>
        <taxon>Roseateles</taxon>
    </lineage>
</organism>
<dbReference type="EMBL" id="NIOF01000020">
    <property type="protein sequence ID" value="OWQ83605.1"/>
    <property type="molecule type" value="Genomic_DNA"/>
</dbReference>